<sequence>MKKVLIIFMALATFAVNAQNKNSEKRENRKELKANLTPEQKADLKTKKMTLALDLNTSQQQKLKQLILKTENDKTETRQNRKEMTSLQKYETKSAGLDRQIALKKEMKEILTTEQLTKWEFHQSHIRNRMKDKKDTERKDRN</sequence>
<accession>I3YVZ8</accession>
<organism evidence="3 4">
    <name type="scientific">Aequorivita sublithincola (strain DSM 14238 / LMG 21431 / ACAM 643 / 9-3)</name>
    <dbReference type="NCBI Taxonomy" id="746697"/>
    <lineage>
        <taxon>Bacteria</taxon>
        <taxon>Pseudomonadati</taxon>
        <taxon>Bacteroidota</taxon>
        <taxon>Flavobacteriia</taxon>
        <taxon>Flavobacteriales</taxon>
        <taxon>Flavobacteriaceae</taxon>
        <taxon>Aequorivita</taxon>
    </lineage>
</organism>
<dbReference type="AlphaFoldDB" id="I3YVZ8"/>
<evidence type="ECO:0000256" key="1">
    <source>
        <dbReference type="SAM" id="MobiDB-lite"/>
    </source>
</evidence>
<dbReference type="KEGG" id="asl:Aeqsu_1685"/>
<dbReference type="eggNOG" id="ENOG5032Y0C">
    <property type="taxonomic scope" value="Bacteria"/>
</dbReference>
<keyword evidence="4" id="KW-1185">Reference proteome</keyword>
<dbReference type="HOGENOM" id="CLU_123788_1_0_10"/>
<keyword evidence="2" id="KW-0732">Signal</keyword>
<dbReference type="EMBL" id="CP003280">
    <property type="protein sequence ID" value="AFL81166.1"/>
    <property type="molecule type" value="Genomic_DNA"/>
</dbReference>
<evidence type="ECO:0000313" key="4">
    <source>
        <dbReference type="Proteomes" id="UP000006049"/>
    </source>
</evidence>
<dbReference type="RefSeq" id="WP_014782421.1">
    <property type="nucleotide sequence ID" value="NC_018013.1"/>
</dbReference>
<dbReference type="STRING" id="746697.Aeqsu_1685"/>
<protein>
    <recommendedName>
        <fullName evidence="5">P pilus assembly/Cpx signaling pathway, periplasmic inhibitor/zinc-resistance associated protein</fullName>
    </recommendedName>
</protein>
<feature type="compositionally biased region" description="Basic and acidic residues" evidence="1">
    <location>
        <begin position="132"/>
        <end position="142"/>
    </location>
</feature>
<dbReference type="Proteomes" id="UP000006049">
    <property type="component" value="Chromosome"/>
</dbReference>
<feature type="region of interest" description="Disordered" evidence="1">
    <location>
        <begin position="121"/>
        <end position="142"/>
    </location>
</feature>
<proteinExistence type="predicted"/>
<reference evidence="3 4" key="1">
    <citation type="submission" date="2012-06" db="EMBL/GenBank/DDBJ databases">
        <title>The complete genome of Aequorivita sublithincola DSM 14238.</title>
        <authorList>
            <consortium name="US DOE Joint Genome Institute (JGI-PGF)"/>
            <person name="Lucas S."/>
            <person name="Copeland A."/>
            <person name="Lapidus A."/>
            <person name="Goodwin L."/>
            <person name="Pitluck S."/>
            <person name="Peters L."/>
            <person name="Munk A.C.C."/>
            <person name="Kyrpides N."/>
            <person name="Mavromatis K."/>
            <person name="Pagani I."/>
            <person name="Ivanova N."/>
            <person name="Ovchinnikova G."/>
            <person name="Zeytun A."/>
            <person name="Detter J.C."/>
            <person name="Han C."/>
            <person name="Land M."/>
            <person name="Hauser L."/>
            <person name="Markowitz V."/>
            <person name="Cheng J.-F."/>
            <person name="Hugenholtz P."/>
            <person name="Woyke T."/>
            <person name="Wu D."/>
            <person name="Tindall B."/>
            <person name="Faehnrich R."/>
            <person name="Brambilla E."/>
            <person name="Klenk H.-P."/>
            <person name="Eisen J.A."/>
        </authorList>
    </citation>
    <scope>NUCLEOTIDE SEQUENCE [LARGE SCALE GENOMIC DNA]</scope>
    <source>
        <strain evidence="4">DSM 14238 / LMG 21431 / ACAM 643 / 9-3</strain>
    </source>
</reference>
<evidence type="ECO:0008006" key="5">
    <source>
        <dbReference type="Google" id="ProtNLM"/>
    </source>
</evidence>
<dbReference type="OrthoDB" id="956918at2"/>
<gene>
    <name evidence="3" type="ordered locus">Aeqsu_1685</name>
</gene>
<evidence type="ECO:0000256" key="2">
    <source>
        <dbReference type="SAM" id="SignalP"/>
    </source>
</evidence>
<feature type="region of interest" description="Disordered" evidence="1">
    <location>
        <begin position="22"/>
        <end position="41"/>
    </location>
</feature>
<name>I3YVZ8_AEQSU</name>
<feature type="signal peptide" evidence="2">
    <location>
        <begin position="1"/>
        <end position="18"/>
    </location>
</feature>
<feature type="compositionally biased region" description="Basic and acidic residues" evidence="1">
    <location>
        <begin position="22"/>
        <end position="33"/>
    </location>
</feature>
<evidence type="ECO:0000313" key="3">
    <source>
        <dbReference type="EMBL" id="AFL81166.1"/>
    </source>
</evidence>
<dbReference type="PATRIC" id="fig|746697.3.peg.1713"/>
<feature type="chain" id="PRO_5003682941" description="P pilus assembly/Cpx signaling pathway, periplasmic inhibitor/zinc-resistance associated protein" evidence="2">
    <location>
        <begin position="19"/>
        <end position="142"/>
    </location>
</feature>